<evidence type="ECO:0000256" key="1">
    <source>
        <dbReference type="SAM" id="MobiDB-lite"/>
    </source>
</evidence>
<keyword evidence="2" id="KW-1133">Transmembrane helix</keyword>
<dbReference type="InterPro" id="IPR009273">
    <property type="entry name" value="DUF930"/>
</dbReference>
<feature type="compositionally biased region" description="Low complexity" evidence="1">
    <location>
        <begin position="154"/>
        <end position="169"/>
    </location>
</feature>
<dbReference type="EMBL" id="SSNY01000001">
    <property type="protein sequence ID" value="THF59684.1"/>
    <property type="molecule type" value="Genomic_DNA"/>
</dbReference>
<keyword evidence="4" id="KW-1185">Reference proteome</keyword>
<feature type="compositionally biased region" description="Polar residues" evidence="1">
    <location>
        <begin position="118"/>
        <end position="135"/>
    </location>
</feature>
<accession>A0ABY2QBL0</accession>
<sequence>MQDDRPEQRWLSGFALPVSAGLHLVILALLIFGLPHSLLKPEKDQSVSVDLVPPPEQPPKPKTEPPAPRPDAEKPPEKKAEPPPPPAKETPASPSPVPSFNPVVQYGEKDSGPKKSLEGNSAEQEAKPSDTQQLPDEQTEAEKEDTEADDSESELALPDAAATPTARPTETARPKETAKKPGAPKLRQAKKLFSPSATGNALATTAIGGLPRSARGATLCVSELREQLLRNVPPYFADLLPSSRLESGNVINVPGVAFRANGQWRDLSYRCEVDADATKVVSFAFRIGEPIPPGEWQRRGLPSR</sequence>
<name>A0ABY2QBL0_9HYPH</name>
<reference evidence="3 4" key="1">
    <citation type="submission" date="2019-04" db="EMBL/GenBank/DDBJ databases">
        <title>Mesorhizobium composti sp. nov., isolated from compost.</title>
        <authorList>
            <person name="Lin S.-Y."/>
            <person name="Hameed A."/>
            <person name="Hsieh Y.-T."/>
            <person name="Young C.-C."/>
        </authorList>
    </citation>
    <scope>NUCLEOTIDE SEQUENCE [LARGE SCALE GENOMIC DNA]</scope>
    <source>
        <strain evidence="3 4">CC-YTH430</strain>
    </source>
</reference>
<dbReference type="Pfam" id="PF06059">
    <property type="entry name" value="DUF930"/>
    <property type="match status" value="1"/>
</dbReference>
<comment type="caution">
    <text evidence="3">The sequence shown here is derived from an EMBL/GenBank/DDBJ whole genome shotgun (WGS) entry which is preliminary data.</text>
</comment>
<evidence type="ECO:0000313" key="4">
    <source>
        <dbReference type="Proteomes" id="UP000306441"/>
    </source>
</evidence>
<evidence type="ECO:0000313" key="3">
    <source>
        <dbReference type="EMBL" id="THF59684.1"/>
    </source>
</evidence>
<dbReference type="Proteomes" id="UP000306441">
    <property type="component" value="Unassembled WGS sequence"/>
</dbReference>
<feature type="region of interest" description="Disordered" evidence="1">
    <location>
        <begin position="44"/>
        <end position="190"/>
    </location>
</feature>
<organism evidence="3 4">
    <name type="scientific">Ollibium composti</name>
    <dbReference type="NCBI Taxonomy" id="2675109"/>
    <lineage>
        <taxon>Bacteria</taxon>
        <taxon>Pseudomonadati</taxon>
        <taxon>Pseudomonadota</taxon>
        <taxon>Alphaproteobacteria</taxon>
        <taxon>Hyphomicrobiales</taxon>
        <taxon>Phyllobacteriaceae</taxon>
        <taxon>Ollibium</taxon>
    </lineage>
</organism>
<feature type="compositionally biased region" description="Pro residues" evidence="1">
    <location>
        <begin position="82"/>
        <end position="99"/>
    </location>
</feature>
<gene>
    <name evidence="3" type="ORF">E6C48_01065</name>
</gene>
<feature type="compositionally biased region" description="Basic and acidic residues" evidence="1">
    <location>
        <begin position="170"/>
        <end position="179"/>
    </location>
</feature>
<proteinExistence type="predicted"/>
<feature type="compositionally biased region" description="Basic and acidic residues" evidence="1">
    <location>
        <begin position="70"/>
        <end position="81"/>
    </location>
</feature>
<keyword evidence="2" id="KW-0472">Membrane</keyword>
<feature type="transmembrane region" description="Helical" evidence="2">
    <location>
        <begin position="14"/>
        <end position="34"/>
    </location>
</feature>
<feature type="compositionally biased region" description="Basic and acidic residues" evidence="1">
    <location>
        <begin position="107"/>
        <end position="117"/>
    </location>
</feature>
<feature type="compositionally biased region" description="Pro residues" evidence="1">
    <location>
        <begin position="52"/>
        <end position="69"/>
    </location>
</feature>
<protein>
    <submittedName>
        <fullName evidence="3">DUF930 domain-containing protein</fullName>
    </submittedName>
</protein>
<evidence type="ECO:0000256" key="2">
    <source>
        <dbReference type="SAM" id="Phobius"/>
    </source>
</evidence>
<dbReference type="RefSeq" id="WP_136353101.1">
    <property type="nucleotide sequence ID" value="NZ_SSNY01000001.1"/>
</dbReference>
<feature type="compositionally biased region" description="Acidic residues" evidence="1">
    <location>
        <begin position="137"/>
        <end position="153"/>
    </location>
</feature>
<keyword evidence="2" id="KW-0812">Transmembrane</keyword>